<dbReference type="GO" id="GO:0006508">
    <property type="term" value="P:proteolysis"/>
    <property type="evidence" value="ECO:0007669"/>
    <property type="project" value="UniProtKB-KW"/>
</dbReference>
<keyword evidence="5" id="KW-0732">Signal</keyword>
<dbReference type="STRING" id="4846.A0A367KVW1"/>
<dbReference type="InterPro" id="IPR033121">
    <property type="entry name" value="PEPTIDASE_A1"/>
</dbReference>
<evidence type="ECO:0000256" key="10">
    <source>
        <dbReference type="RuleBase" id="RU000454"/>
    </source>
</evidence>
<gene>
    <name evidence="12" type="ORF">CU098_002717</name>
</gene>
<comment type="similarity">
    <text evidence="2 10">Belongs to the peptidase A1 family.</text>
</comment>
<keyword evidence="7 10" id="KW-0378">Hydrolase</keyword>
<proteinExistence type="inferred from homology"/>
<feature type="non-terminal residue" evidence="12">
    <location>
        <position position="1"/>
    </location>
</feature>
<evidence type="ECO:0000256" key="7">
    <source>
        <dbReference type="ARBA" id="ARBA00022801"/>
    </source>
</evidence>
<evidence type="ECO:0000256" key="6">
    <source>
        <dbReference type="ARBA" id="ARBA00022750"/>
    </source>
</evidence>
<protein>
    <recommendedName>
        <fullName evidence="3">rhizopuspepsin</fullName>
        <ecNumber evidence="3">3.4.23.21</ecNumber>
    </recommendedName>
</protein>
<dbReference type="PROSITE" id="PS00141">
    <property type="entry name" value="ASP_PROTEASE"/>
    <property type="match status" value="2"/>
</dbReference>
<dbReference type="InterPro" id="IPR034164">
    <property type="entry name" value="Pepsin-like_dom"/>
</dbReference>
<name>A0A367KVW1_RHIST</name>
<dbReference type="EMBL" id="PJQM01000176">
    <property type="protein sequence ID" value="RCI06336.1"/>
    <property type="molecule type" value="Genomic_DNA"/>
</dbReference>
<comment type="catalytic activity">
    <reaction evidence="1">
        <text>Hydrolysis of proteins with broad specificity similar to that of pepsin A, preferring hydrophobic residues at P1 and P1'. Clots milk and activates trypsinogen. Does not cleave 4-Gln-|-His-5, but does cleave 10-His-|-Leu-11 and 12-Val-|-Glu-13 in B chain of insulin.</text>
        <dbReference type="EC" id="3.4.23.21"/>
    </reaction>
</comment>
<comment type="caution">
    <text evidence="12">The sequence shown here is derived from an EMBL/GenBank/DDBJ whole genome shotgun (WGS) entry which is preliminary data.</text>
</comment>
<keyword evidence="4 10" id="KW-0645">Protease</keyword>
<evidence type="ECO:0000256" key="9">
    <source>
        <dbReference type="PIRSR" id="PIRSR601461-2"/>
    </source>
</evidence>
<dbReference type="PANTHER" id="PTHR47966">
    <property type="entry name" value="BETA-SITE APP-CLEAVING ENZYME, ISOFORM A-RELATED"/>
    <property type="match status" value="1"/>
</dbReference>
<dbReference type="InterPro" id="IPR021109">
    <property type="entry name" value="Peptidase_aspartic_dom_sf"/>
</dbReference>
<evidence type="ECO:0000256" key="2">
    <source>
        <dbReference type="ARBA" id="ARBA00007447"/>
    </source>
</evidence>
<dbReference type="PRINTS" id="PR00792">
    <property type="entry name" value="PEPSIN"/>
</dbReference>
<accession>A0A367KVW1</accession>
<keyword evidence="9" id="KW-1015">Disulfide bond</keyword>
<feature type="active site" evidence="8">
    <location>
        <position position="19"/>
    </location>
</feature>
<evidence type="ECO:0000313" key="13">
    <source>
        <dbReference type="Proteomes" id="UP000253551"/>
    </source>
</evidence>
<dbReference type="Gene3D" id="2.40.70.10">
    <property type="entry name" value="Acid Proteases"/>
    <property type="match status" value="2"/>
</dbReference>
<evidence type="ECO:0000313" key="12">
    <source>
        <dbReference type="EMBL" id="RCI06336.1"/>
    </source>
</evidence>
<feature type="disulfide bond" evidence="9">
    <location>
        <begin position="32"/>
        <end position="37"/>
    </location>
</feature>
<dbReference type="Pfam" id="PF00026">
    <property type="entry name" value="Asp"/>
    <property type="match status" value="1"/>
</dbReference>
<evidence type="ECO:0000259" key="11">
    <source>
        <dbReference type="PROSITE" id="PS51767"/>
    </source>
</evidence>
<dbReference type="Proteomes" id="UP000253551">
    <property type="component" value="Unassembled WGS sequence"/>
</dbReference>
<dbReference type="AlphaFoldDB" id="A0A367KVW1"/>
<organism evidence="12 13">
    <name type="scientific">Rhizopus stolonifer</name>
    <name type="common">Rhizopus nigricans</name>
    <dbReference type="NCBI Taxonomy" id="4846"/>
    <lineage>
        <taxon>Eukaryota</taxon>
        <taxon>Fungi</taxon>
        <taxon>Fungi incertae sedis</taxon>
        <taxon>Mucoromycota</taxon>
        <taxon>Mucoromycotina</taxon>
        <taxon>Mucoromycetes</taxon>
        <taxon>Mucorales</taxon>
        <taxon>Mucorineae</taxon>
        <taxon>Rhizopodaceae</taxon>
        <taxon>Rhizopus</taxon>
    </lineage>
</organism>
<evidence type="ECO:0000256" key="3">
    <source>
        <dbReference type="ARBA" id="ARBA00013205"/>
    </source>
</evidence>
<dbReference type="InterPro" id="IPR001969">
    <property type="entry name" value="Aspartic_peptidase_AS"/>
</dbReference>
<keyword evidence="13" id="KW-1185">Reference proteome</keyword>
<feature type="disulfide bond" evidence="9">
    <location>
        <begin position="239"/>
        <end position="276"/>
    </location>
</feature>
<dbReference type="FunFam" id="2.40.70.10:FF:000115">
    <property type="entry name" value="Lysosomal aspartic protease"/>
    <property type="match status" value="1"/>
</dbReference>
<dbReference type="SUPFAM" id="SSF50630">
    <property type="entry name" value="Acid proteases"/>
    <property type="match status" value="1"/>
</dbReference>
<feature type="active site" evidence="8">
    <location>
        <position position="204"/>
    </location>
</feature>
<dbReference type="GO" id="GO:0004190">
    <property type="term" value="F:aspartic-type endopeptidase activity"/>
    <property type="evidence" value="ECO:0007669"/>
    <property type="project" value="UniProtKB-KW"/>
</dbReference>
<evidence type="ECO:0000256" key="4">
    <source>
        <dbReference type="ARBA" id="ARBA00022670"/>
    </source>
</evidence>
<evidence type="ECO:0000256" key="8">
    <source>
        <dbReference type="PIRSR" id="PIRSR601461-1"/>
    </source>
</evidence>
<feature type="domain" description="Peptidase A1" evidence="11">
    <location>
        <begin position="1"/>
        <end position="315"/>
    </location>
</feature>
<sequence>YYGEISIGTPPQKFNVVFDTGSSDLWVVSSDCRVQACNNRQKFDYQASQSYQQDDSDSEDNMIEVIYGTGSIQGHLGKDMVRLANEQIQIQDQIMANALSISHDFHGLPFHGIFGLGLKGLASSRNYDPPFYAMVEQGLVQEPLFAIYSQHNAGEIDFGGIDRNRYEGELNYVDAIDSSYWMMAMDKVQLGSDHTFDDRKGIIDSGSTLIIMPQKDAKEYHKKVKGAFSNGDGTWSLPCRYVDQLQPLVIQSDNVMLTIPPEKLFMAPTSPNNIHCLSGISEQDIEETDTWILGDVFLKSFYTVFDLGNKKIGFATAKDDDTMQDAAYKRILGLE</sequence>
<dbReference type="PANTHER" id="PTHR47966:SF51">
    <property type="entry name" value="BETA-SITE APP-CLEAVING ENZYME, ISOFORM A-RELATED"/>
    <property type="match status" value="1"/>
</dbReference>
<dbReference type="EC" id="3.4.23.21" evidence="3"/>
<keyword evidence="6 10" id="KW-0064">Aspartyl protease</keyword>
<dbReference type="OrthoDB" id="15189at2759"/>
<reference evidence="12 13" key="1">
    <citation type="journal article" date="2018" name="G3 (Bethesda)">
        <title>Phylogenetic and Phylogenomic Definition of Rhizopus Species.</title>
        <authorList>
            <person name="Gryganskyi A.P."/>
            <person name="Golan J."/>
            <person name="Dolatabadi S."/>
            <person name="Mondo S."/>
            <person name="Robb S."/>
            <person name="Idnurm A."/>
            <person name="Muszewska A."/>
            <person name="Steczkiewicz K."/>
            <person name="Masonjones S."/>
            <person name="Liao H.L."/>
            <person name="Gajdeczka M.T."/>
            <person name="Anike F."/>
            <person name="Vuek A."/>
            <person name="Anishchenko I.M."/>
            <person name="Voigt K."/>
            <person name="de Hoog G.S."/>
            <person name="Smith M.E."/>
            <person name="Heitman J."/>
            <person name="Vilgalys R."/>
            <person name="Stajich J.E."/>
        </authorList>
    </citation>
    <scope>NUCLEOTIDE SEQUENCE [LARGE SCALE GENOMIC DNA]</scope>
    <source>
        <strain evidence="12 13">LSU 92-RS-03</strain>
    </source>
</reference>
<dbReference type="PROSITE" id="PS51767">
    <property type="entry name" value="PEPTIDASE_A1"/>
    <property type="match status" value="1"/>
</dbReference>
<evidence type="ECO:0000256" key="5">
    <source>
        <dbReference type="ARBA" id="ARBA00022729"/>
    </source>
</evidence>
<dbReference type="InterPro" id="IPR001461">
    <property type="entry name" value="Aspartic_peptidase_A1"/>
</dbReference>
<evidence type="ECO:0000256" key="1">
    <source>
        <dbReference type="ARBA" id="ARBA00001130"/>
    </source>
</evidence>
<dbReference type="CDD" id="cd05471">
    <property type="entry name" value="pepsin_like"/>
    <property type="match status" value="1"/>
</dbReference>